<organism evidence="1 2">
    <name type="scientific">Vombatus ursinus</name>
    <name type="common">Common wombat</name>
    <dbReference type="NCBI Taxonomy" id="29139"/>
    <lineage>
        <taxon>Eukaryota</taxon>
        <taxon>Metazoa</taxon>
        <taxon>Chordata</taxon>
        <taxon>Craniata</taxon>
        <taxon>Vertebrata</taxon>
        <taxon>Euteleostomi</taxon>
        <taxon>Mammalia</taxon>
        <taxon>Metatheria</taxon>
        <taxon>Diprotodontia</taxon>
        <taxon>Vombatidae</taxon>
        <taxon>Vombatus</taxon>
    </lineage>
</organism>
<dbReference type="STRING" id="29139.ENSVURP00010005543"/>
<reference evidence="1" key="2">
    <citation type="submission" date="2025-08" db="UniProtKB">
        <authorList>
            <consortium name="Ensembl"/>
        </authorList>
    </citation>
    <scope>IDENTIFICATION</scope>
</reference>
<reference evidence="2" key="1">
    <citation type="submission" date="2018-12" db="EMBL/GenBank/DDBJ databases">
        <authorList>
            <person name="Yazar S."/>
        </authorList>
    </citation>
    <scope>NUCLEOTIDE SEQUENCE [LARGE SCALE GENOMIC DNA]</scope>
</reference>
<accession>A0A4X2K0R5</accession>
<sequence length="80" mass="8759">MKILLANASTLVSSPAEEIAKLKYLSLVSKMCTGTLDNYLGIINSIVPFGYGRTKKNGEKAYFTFLASLGRLSGQFCWCD</sequence>
<evidence type="ECO:0000313" key="1">
    <source>
        <dbReference type="Ensembl" id="ENSVURP00010005543.1"/>
    </source>
</evidence>
<proteinExistence type="predicted"/>
<dbReference type="AlphaFoldDB" id="A0A4X2K0R5"/>
<dbReference type="Proteomes" id="UP000314987">
    <property type="component" value="Unassembled WGS sequence"/>
</dbReference>
<reference evidence="1" key="3">
    <citation type="submission" date="2025-09" db="UniProtKB">
        <authorList>
            <consortium name="Ensembl"/>
        </authorList>
    </citation>
    <scope>IDENTIFICATION</scope>
</reference>
<evidence type="ECO:0000313" key="2">
    <source>
        <dbReference type="Proteomes" id="UP000314987"/>
    </source>
</evidence>
<dbReference type="Ensembl" id="ENSVURT00010006279.1">
    <property type="protein sequence ID" value="ENSVURP00010005543.1"/>
    <property type="gene ID" value="ENSVURG00010004337.1"/>
</dbReference>
<keyword evidence="2" id="KW-1185">Reference proteome</keyword>
<protein>
    <submittedName>
        <fullName evidence="1">Uncharacterized protein</fullName>
    </submittedName>
</protein>
<name>A0A4X2K0R5_VOMUR</name>